<name>A0A1I4CF57_9RHOB</name>
<dbReference type="STRING" id="1280847.SAMN04488036_102240"/>
<accession>A0A1I4CF57</accession>
<evidence type="ECO:0000313" key="2">
    <source>
        <dbReference type="Proteomes" id="UP000198851"/>
    </source>
</evidence>
<dbReference type="AlphaFoldDB" id="A0A1I4CF57"/>
<reference evidence="2" key="1">
    <citation type="submission" date="2016-10" db="EMBL/GenBank/DDBJ databases">
        <authorList>
            <person name="Varghese N."/>
            <person name="Submissions S."/>
        </authorList>
    </citation>
    <scope>NUCLEOTIDE SEQUENCE [LARGE SCALE GENOMIC DNA]</scope>
    <source>
        <strain evidence="2">DSM 28453</strain>
    </source>
</reference>
<proteinExistence type="predicted"/>
<protein>
    <submittedName>
        <fullName evidence="1">Uncharacterized protein</fullName>
    </submittedName>
</protein>
<keyword evidence="2" id="KW-1185">Reference proteome</keyword>
<organism evidence="1 2">
    <name type="scientific">Shimia haliotis</name>
    <dbReference type="NCBI Taxonomy" id="1280847"/>
    <lineage>
        <taxon>Bacteria</taxon>
        <taxon>Pseudomonadati</taxon>
        <taxon>Pseudomonadota</taxon>
        <taxon>Alphaproteobacteria</taxon>
        <taxon>Rhodobacterales</taxon>
        <taxon>Roseobacteraceae</taxon>
    </lineage>
</organism>
<dbReference type="Proteomes" id="UP000198851">
    <property type="component" value="Unassembled WGS sequence"/>
</dbReference>
<dbReference type="EMBL" id="FOSZ01000002">
    <property type="protein sequence ID" value="SFK79862.1"/>
    <property type="molecule type" value="Genomic_DNA"/>
</dbReference>
<evidence type="ECO:0000313" key="1">
    <source>
        <dbReference type="EMBL" id="SFK79862.1"/>
    </source>
</evidence>
<gene>
    <name evidence="1" type="ORF">SAMN04488036_102240</name>
</gene>
<sequence length="137" mass="15261">MGENGLWVQCRRYCMSGADLSRVIVGRKGGIWRAGARGCKAAAAPVGILRCQSRLAGRLMPRDRIEFGSKFQQPESSCDPHKTTLYGGLSIRRKCQTHRDEQGRAHAGPSLFFVFFSMMARRRPMATKTDGDNRAAR</sequence>